<dbReference type="InterPro" id="IPR001251">
    <property type="entry name" value="CRAL-TRIO_dom"/>
</dbReference>
<dbReference type="Pfam" id="PF00650">
    <property type="entry name" value="CRAL_TRIO"/>
    <property type="match status" value="1"/>
</dbReference>
<dbReference type="OrthoDB" id="1434354at2759"/>
<dbReference type="PANTHER" id="PTHR47041:SF7">
    <property type="entry name" value="PHOSPHATIDYLINOSITOL_PHOSPHATIDYLCHOLINE TRANSFER PROTEIN SFH12-LIKE ISOFORM X1"/>
    <property type="match status" value="1"/>
</dbReference>
<name>A0A9P1EDL6_CUSEU</name>
<proteinExistence type="predicted"/>
<dbReference type="Gene3D" id="3.40.525.10">
    <property type="entry name" value="CRAL-TRIO lipid binding domain"/>
    <property type="match status" value="1"/>
</dbReference>
<dbReference type="CDD" id="cd00170">
    <property type="entry name" value="SEC14"/>
    <property type="match status" value="1"/>
</dbReference>
<protein>
    <recommendedName>
        <fullName evidence="2">CRAL-TRIO domain-containing protein</fullName>
    </recommendedName>
</protein>
<reference evidence="3" key="1">
    <citation type="submission" date="2022-07" db="EMBL/GenBank/DDBJ databases">
        <authorList>
            <person name="Macas J."/>
            <person name="Novak P."/>
            <person name="Neumann P."/>
        </authorList>
    </citation>
    <scope>NUCLEOTIDE SEQUENCE</scope>
</reference>
<dbReference type="EMBL" id="CAMAPE010000035">
    <property type="protein sequence ID" value="CAH9097521.1"/>
    <property type="molecule type" value="Genomic_DNA"/>
</dbReference>
<dbReference type="Proteomes" id="UP001152484">
    <property type="component" value="Unassembled WGS sequence"/>
</dbReference>
<evidence type="ECO:0000313" key="3">
    <source>
        <dbReference type="EMBL" id="CAH9097521.1"/>
    </source>
</evidence>
<dbReference type="AlphaFoldDB" id="A0A9P1EDL6"/>
<dbReference type="InterPro" id="IPR036865">
    <property type="entry name" value="CRAL-TRIO_dom_sf"/>
</dbReference>
<dbReference type="SUPFAM" id="SSF52087">
    <property type="entry name" value="CRAL/TRIO domain"/>
    <property type="match status" value="1"/>
</dbReference>
<keyword evidence="4" id="KW-1185">Reference proteome</keyword>
<feature type="transmembrane region" description="Helical" evidence="1">
    <location>
        <begin position="460"/>
        <end position="480"/>
    </location>
</feature>
<accession>A0A9P1EDL6</accession>
<keyword evidence="1" id="KW-0472">Membrane</keyword>
<sequence>MSTSMDPDLGDTSLESHSNATQRLNVGVITNRKKLPKNYLVATASEHFTSKALKCITSVKKCVRTGGAVDNVVMFFITTAALEVLRRFSKSKCPFIWNGLQTLQAICYPPFKWMQKWIPFKPLAKEMQKISGPMLFLSIATLFSDDSSPSEDSSYYSNVSQTPKSQLQLSETSCYHNGPDAHHSENWLLDLHSKLRMEDITLPERLDDDYIRRFYASTRGDFQRTMSLVKKTIQWRQSYTFLSTEELSAWSNVVFWHGYDSRKLPCLIIRLGLACSNLKSSERDFFGKVIVSQIEHGVVSFVNIEHPQIVVLMDCDGLSPLGFPIQMMRSCATLLQDHYPNHLYVLMVIRIPRVAHVIMQTLLQVLRPATRKKVEIIGRNYEEYLSKKLEWVPVFLGGNCSCSKCLPRRIPEVTVEEIQLTASSSTAHNSNVDNDNTPEFHGHTVSYMNPRFYPLTKEPLIKIIIIGVVMLWILVAMILGTQNSEY</sequence>
<feature type="domain" description="CRAL-TRIO" evidence="2">
    <location>
        <begin position="256"/>
        <end position="404"/>
    </location>
</feature>
<evidence type="ECO:0000256" key="1">
    <source>
        <dbReference type="SAM" id="Phobius"/>
    </source>
</evidence>
<keyword evidence="1" id="KW-0812">Transmembrane</keyword>
<evidence type="ECO:0000313" key="4">
    <source>
        <dbReference type="Proteomes" id="UP001152484"/>
    </source>
</evidence>
<gene>
    <name evidence="3" type="ORF">CEURO_LOCUS13873</name>
</gene>
<dbReference type="SMART" id="SM00516">
    <property type="entry name" value="SEC14"/>
    <property type="match status" value="1"/>
</dbReference>
<comment type="caution">
    <text evidence="3">The sequence shown here is derived from an EMBL/GenBank/DDBJ whole genome shotgun (WGS) entry which is preliminary data.</text>
</comment>
<organism evidence="3 4">
    <name type="scientific">Cuscuta europaea</name>
    <name type="common">European dodder</name>
    <dbReference type="NCBI Taxonomy" id="41803"/>
    <lineage>
        <taxon>Eukaryota</taxon>
        <taxon>Viridiplantae</taxon>
        <taxon>Streptophyta</taxon>
        <taxon>Embryophyta</taxon>
        <taxon>Tracheophyta</taxon>
        <taxon>Spermatophyta</taxon>
        <taxon>Magnoliopsida</taxon>
        <taxon>eudicotyledons</taxon>
        <taxon>Gunneridae</taxon>
        <taxon>Pentapetalae</taxon>
        <taxon>asterids</taxon>
        <taxon>lamiids</taxon>
        <taxon>Solanales</taxon>
        <taxon>Convolvulaceae</taxon>
        <taxon>Cuscuteae</taxon>
        <taxon>Cuscuta</taxon>
        <taxon>Cuscuta subgen. Cuscuta</taxon>
    </lineage>
</organism>
<dbReference type="PROSITE" id="PS50191">
    <property type="entry name" value="CRAL_TRIO"/>
    <property type="match status" value="1"/>
</dbReference>
<keyword evidence="1" id="KW-1133">Transmembrane helix</keyword>
<dbReference type="PANTHER" id="PTHR47041">
    <property type="entry name" value="SEC14 CYTOSOLIC FACTOR FAMILY PROTEIN / PHOSPHOGLYCERIDE TRANSFER FAMILY PROTEIN"/>
    <property type="match status" value="1"/>
</dbReference>
<evidence type="ECO:0000259" key="2">
    <source>
        <dbReference type="PROSITE" id="PS50191"/>
    </source>
</evidence>